<evidence type="ECO:0000313" key="2">
    <source>
        <dbReference type="EMBL" id="NEC50612.1"/>
    </source>
</evidence>
<gene>
    <name evidence="2" type="ORF">G3I18_18850</name>
</gene>
<proteinExistence type="predicted"/>
<sequence length="71" mass="7786">MFTLWLACVVLGIHGLLLGRMPGRWLQRSVRRPRVWGTGALLAAFSGFDYPTVTVIGVGLVALGHVMKPIR</sequence>
<evidence type="ECO:0000313" key="3">
    <source>
        <dbReference type="Proteomes" id="UP000471745"/>
    </source>
</evidence>
<keyword evidence="3" id="KW-1185">Reference proteome</keyword>
<protein>
    <submittedName>
        <fullName evidence="2">Uncharacterized protein</fullName>
    </submittedName>
</protein>
<accession>A0A9X5HC46</accession>
<keyword evidence="1" id="KW-1133">Transmembrane helix</keyword>
<dbReference type="AlphaFoldDB" id="A0A9X5HC46"/>
<dbReference type="EMBL" id="JAAGNA010000663">
    <property type="protein sequence ID" value="NEC50612.1"/>
    <property type="molecule type" value="Genomic_DNA"/>
</dbReference>
<keyword evidence="1" id="KW-0472">Membrane</keyword>
<evidence type="ECO:0000256" key="1">
    <source>
        <dbReference type="SAM" id="Phobius"/>
    </source>
</evidence>
<reference evidence="2 3" key="1">
    <citation type="submission" date="2020-01" db="EMBL/GenBank/DDBJ databases">
        <title>Insect and environment-associated Actinomycetes.</title>
        <authorList>
            <person name="Currrie C."/>
            <person name="Chevrette M."/>
            <person name="Carlson C."/>
            <person name="Stubbendieck R."/>
            <person name="Wendt-Pienkowski E."/>
        </authorList>
    </citation>
    <scope>NUCLEOTIDE SEQUENCE [LARGE SCALE GENOMIC DNA]</scope>
    <source>
        <strain evidence="2 3">SID8189</strain>
    </source>
</reference>
<dbReference type="Proteomes" id="UP000471745">
    <property type="component" value="Unassembled WGS sequence"/>
</dbReference>
<keyword evidence="1" id="KW-0812">Transmembrane</keyword>
<feature type="transmembrane region" description="Helical" evidence="1">
    <location>
        <begin position="39"/>
        <end position="63"/>
    </location>
</feature>
<name>A0A9X5HC46_9ACTN</name>
<organism evidence="2 3">
    <name type="scientific">Actinospica acidiphila</name>
    <dbReference type="NCBI Taxonomy" id="304899"/>
    <lineage>
        <taxon>Bacteria</taxon>
        <taxon>Bacillati</taxon>
        <taxon>Actinomycetota</taxon>
        <taxon>Actinomycetes</taxon>
        <taxon>Catenulisporales</taxon>
        <taxon>Actinospicaceae</taxon>
        <taxon>Actinospica</taxon>
    </lineage>
</organism>
<dbReference type="RefSeq" id="WP_163089617.1">
    <property type="nucleotide sequence ID" value="NZ_JAAGNA010000663.1"/>
</dbReference>
<comment type="caution">
    <text evidence="2">The sequence shown here is derived from an EMBL/GenBank/DDBJ whole genome shotgun (WGS) entry which is preliminary data.</text>
</comment>